<evidence type="ECO:0000256" key="14">
    <source>
        <dbReference type="SAM" id="Phobius"/>
    </source>
</evidence>
<keyword evidence="3" id="KW-1003">Cell membrane</keyword>
<dbReference type="EMBL" id="BC135530">
    <property type="protein sequence ID" value="AAI35531.1"/>
    <property type="molecule type" value="mRNA"/>
</dbReference>
<evidence type="ECO:0000256" key="8">
    <source>
        <dbReference type="ARBA" id="ARBA00022889"/>
    </source>
</evidence>
<evidence type="ECO:0000256" key="15">
    <source>
        <dbReference type="SAM" id="SignalP"/>
    </source>
</evidence>
<dbReference type="FunFam" id="2.60.40.60:FF:000002">
    <property type="entry name" value="Protocadherin alpha 2"/>
    <property type="match status" value="1"/>
</dbReference>
<evidence type="ECO:0000256" key="12">
    <source>
        <dbReference type="PROSITE-ProRule" id="PRU00043"/>
    </source>
</evidence>
<evidence type="ECO:0000256" key="1">
    <source>
        <dbReference type="ARBA" id="ARBA00003436"/>
    </source>
</evidence>
<dbReference type="SMART" id="SM00112">
    <property type="entry name" value="CA"/>
    <property type="match status" value="6"/>
</dbReference>
<dbReference type="InterPro" id="IPR002126">
    <property type="entry name" value="Cadherin-like_dom"/>
</dbReference>
<dbReference type="GeneID" id="100316918"/>
<dbReference type="InterPro" id="IPR020894">
    <property type="entry name" value="Cadherin_CS"/>
</dbReference>
<evidence type="ECO:0000259" key="16">
    <source>
        <dbReference type="PROSITE" id="PS50268"/>
    </source>
</evidence>
<feature type="domain" description="Cadherin" evidence="16">
    <location>
        <begin position="26"/>
        <end position="132"/>
    </location>
</feature>
<dbReference type="InterPro" id="IPR031904">
    <property type="entry name" value="Cadherin_CBD"/>
</dbReference>
<keyword evidence="5 15" id="KW-0732">Signal</keyword>
<evidence type="ECO:0000256" key="5">
    <source>
        <dbReference type="ARBA" id="ARBA00022729"/>
    </source>
</evidence>
<evidence type="ECO:0000256" key="13">
    <source>
        <dbReference type="SAM" id="MobiDB-lite"/>
    </source>
</evidence>
<dbReference type="FunFam" id="2.60.40.60:FF:000001">
    <property type="entry name" value="Protocadherin alpha 2"/>
    <property type="match status" value="1"/>
</dbReference>
<feature type="domain" description="Cadherin" evidence="16">
    <location>
        <begin position="359"/>
        <end position="454"/>
    </location>
</feature>
<dbReference type="PRINTS" id="PR00205">
    <property type="entry name" value="CADHERIN"/>
</dbReference>
<feature type="signal peptide" evidence="15">
    <location>
        <begin position="1"/>
        <end position="28"/>
    </location>
</feature>
<evidence type="ECO:0000256" key="10">
    <source>
        <dbReference type="ARBA" id="ARBA00023136"/>
    </source>
</evidence>
<dbReference type="Xenbase" id="XB-GENE-6460373">
    <property type="gene designation" value="pcdhga3"/>
</dbReference>
<feature type="compositionally biased region" description="Basic residues" evidence="13">
    <location>
        <begin position="921"/>
        <end position="931"/>
    </location>
</feature>
<dbReference type="GO" id="GO:0005509">
    <property type="term" value="F:calcium ion binding"/>
    <property type="evidence" value="ECO:0007669"/>
    <property type="project" value="UniProtKB-UniRule"/>
</dbReference>
<keyword evidence="10 14" id="KW-0472">Membrane</keyword>
<keyword evidence="8" id="KW-0130">Cell adhesion</keyword>
<dbReference type="GO" id="GO:0007156">
    <property type="term" value="P:homophilic cell adhesion via plasma membrane adhesion molecules"/>
    <property type="evidence" value="ECO:0007669"/>
    <property type="project" value="InterPro"/>
</dbReference>
<feature type="domain" description="Cadherin" evidence="16">
    <location>
        <begin position="243"/>
        <end position="350"/>
    </location>
</feature>
<evidence type="ECO:0000256" key="2">
    <source>
        <dbReference type="ARBA" id="ARBA00004251"/>
    </source>
</evidence>
<evidence type="ECO:0000256" key="4">
    <source>
        <dbReference type="ARBA" id="ARBA00022692"/>
    </source>
</evidence>
<dbReference type="PANTHER" id="PTHR24028:SF349">
    <property type="entry name" value="PROTOCADHERIN GAMMA-C5"/>
    <property type="match status" value="1"/>
</dbReference>
<feature type="transmembrane region" description="Helical" evidence="14">
    <location>
        <begin position="689"/>
        <end position="713"/>
    </location>
</feature>
<dbReference type="FunFam" id="2.60.40.60:FF:000006">
    <property type="entry name" value="Protocadherin alpha 2"/>
    <property type="match status" value="1"/>
</dbReference>
<keyword evidence="4 14" id="KW-0812">Transmembrane</keyword>
<dbReference type="InterPro" id="IPR050174">
    <property type="entry name" value="Protocadherin/Cadherin-CA"/>
</dbReference>
<comment type="function">
    <text evidence="1">Potential calcium-dependent cell-adhesion protein. May be involved in the establishment and maintenance of specific neuronal connections in the brain.</text>
</comment>
<dbReference type="PROSITE" id="PS00232">
    <property type="entry name" value="CADHERIN_1"/>
    <property type="match status" value="3"/>
</dbReference>
<dbReference type="Pfam" id="PF15974">
    <property type="entry name" value="Cadherin_tail"/>
    <property type="match status" value="1"/>
</dbReference>
<dbReference type="Pfam" id="PF00028">
    <property type="entry name" value="Cadherin"/>
    <property type="match status" value="5"/>
</dbReference>
<dbReference type="InterPro" id="IPR013164">
    <property type="entry name" value="Cadherin_N"/>
</dbReference>
<gene>
    <name evidence="18" type="primary">pcdhga3</name>
</gene>
<name>A4IHH7_XENTR</name>
<organism evidence="17">
    <name type="scientific">Xenopus tropicalis</name>
    <name type="common">Western clawed frog</name>
    <name type="synonym">Silurana tropicalis</name>
    <dbReference type="NCBI Taxonomy" id="8364"/>
    <lineage>
        <taxon>Eukaryota</taxon>
        <taxon>Metazoa</taxon>
        <taxon>Chordata</taxon>
        <taxon>Craniata</taxon>
        <taxon>Vertebrata</taxon>
        <taxon>Euteleostomi</taxon>
        <taxon>Amphibia</taxon>
        <taxon>Batrachia</taxon>
        <taxon>Anura</taxon>
        <taxon>Pipoidea</taxon>
        <taxon>Pipidae</taxon>
        <taxon>Xenopodinae</taxon>
        <taxon>Xenopus</taxon>
        <taxon>Silurana</taxon>
    </lineage>
</organism>
<dbReference type="InterPro" id="IPR032455">
    <property type="entry name" value="Cadherin_C"/>
</dbReference>
<dbReference type="Pfam" id="PF08266">
    <property type="entry name" value="Cadherin_2"/>
    <property type="match status" value="1"/>
</dbReference>
<dbReference type="FunFam" id="2.60.40.60:FF:000018">
    <property type="entry name" value="Protocadherin gamma c3"/>
    <property type="match status" value="1"/>
</dbReference>
<dbReference type="InterPro" id="IPR015919">
    <property type="entry name" value="Cadherin-like_sf"/>
</dbReference>
<feature type="domain" description="Cadherin" evidence="16">
    <location>
        <begin position="156"/>
        <end position="242"/>
    </location>
</feature>
<dbReference type="SUPFAM" id="SSF49313">
    <property type="entry name" value="Cadherin-like"/>
    <property type="match status" value="6"/>
</dbReference>
<dbReference type="PANTHER" id="PTHR24028">
    <property type="entry name" value="CADHERIN-87A"/>
    <property type="match status" value="1"/>
</dbReference>
<dbReference type="GO" id="GO:0005886">
    <property type="term" value="C:plasma membrane"/>
    <property type="evidence" value="ECO:0007669"/>
    <property type="project" value="UniProtKB-SubCell"/>
</dbReference>
<feature type="domain" description="Cadherin" evidence="16">
    <location>
        <begin position="455"/>
        <end position="564"/>
    </location>
</feature>
<dbReference type="CDD" id="cd11304">
    <property type="entry name" value="Cadherin_repeat"/>
    <property type="match status" value="6"/>
</dbReference>
<evidence type="ECO:0000313" key="17">
    <source>
        <dbReference type="EMBL" id="AAI35531.1"/>
    </source>
</evidence>
<evidence type="ECO:0000256" key="6">
    <source>
        <dbReference type="ARBA" id="ARBA00022737"/>
    </source>
</evidence>
<proteinExistence type="evidence at transcript level"/>
<dbReference type="PROSITE" id="PS50268">
    <property type="entry name" value="CADHERIN_2"/>
    <property type="match status" value="6"/>
</dbReference>
<keyword evidence="6" id="KW-0677">Repeat</keyword>
<keyword evidence="11" id="KW-0325">Glycoprotein</keyword>
<feature type="region of interest" description="Disordered" evidence="13">
    <location>
        <begin position="900"/>
        <end position="931"/>
    </location>
</feature>
<evidence type="ECO:0000256" key="11">
    <source>
        <dbReference type="ARBA" id="ARBA00023180"/>
    </source>
</evidence>
<dbReference type="FunFam" id="2.60.40.60:FF:000004">
    <property type="entry name" value="Protocadherin 1 gamma 2"/>
    <property type="match status" value="1"/>
</dbReference>
<dbReference type="Pfam" id="PF16492">
    <property type="entry name" value="Cadherin_C_2"/>
    <property type="match status" value="1"/>
</dbReference>
<comment type="subcellular location">
    <subcellularLocation>
        <location evidence="2">Cell membrane</location>
        <topology evidence="2">Single-pass type I membrane protein</topology>
    </subcellularLocation>
</comment>
<evidence type="ECO:0000313" key="18">
    <source>
        <dbReference type="Xenbase" id="XB-GENE-6460373"/>
    </source>
</evidence>
<evidence type="ECO:0000256" key="9">
    <source>
        <dbReference type="ARBA" id="ARBA00022989"/>
    </source>
</evidence>
<keyword evidence="7 12" id="KW-0106">Calcium</keyword>
<sequence>MLILSSARTWKWQVVQFLCLCSWGLVSGQLRYSVVEESDPGTFVGNVAQDLGLKISDVSRRKLRMGSEGSRKYFSVNWENGALTVNEKIDRESLCGSSTICSLPVEVVIEDPLQLHRLVVEVLDINDNSPVFSTAQRTIKILELLANPGTRYPLESAHDLDAGANGIKQYSLNPNPYFSLSVKKRSDGTLIPELLLEKTLDREEIGEHHLILTAVDGGSPPRSGTSQIHVVVLDLNDNAPKFEKNSFKCTIHENVPLNTILLQLNATDRDEGANGEIEYSFDDHTPASIQRLFAINQKTGVISTIGPIDYEESSSFEIPVKARDKGVPELEGHCTVYVEVEDVNDNSPEILITSLMKAVPEDTVVGTVVGLFNVKDQDSGQNGQVRLELPPNIPFKFKSFDDHYSLVTDRTLDREKVSQYIIELSASDLGDPPLHTQHKIILNISDVNDNCPTFTHATVSANVQENNEPGQLLFQVSAFDPDEGENANLVYSIAENAATSTPISSFVYIDSKSGNIYAQRSFDYEHVQVLQIPVKVEDSGVPKMFSNTTIYIFILDTNDNPPAIFHPDLSLEDPVERKIPKSSPAGYLVTKVTAVDADSGYNSWLSYNIIDATDSSLFHVSAQTGEIRTTRAFQETDTPEQYLTVKVSDHGKPPLSASVILLVILDEGTVQENTKTSDFFSSSTSNADITMYLIISLVAISLVSFITFVILLVKCLKRDLHSPGWCCKNEYESKYYSEPCQPTLHLNSDGTLKYMEVRMAPTEAQGQCYRSCFSTLSDKNDINFMRPLNFPQLKSMVNETEVLFPPLNETSQQAQPNADWRFSQAAQKPGPSGAQPTEEAGVWPNNQFETERLQAMILASANEAAEGTSGLGGGTGTMGLSARYGPQFTLQHVPDYRQNVYIPGSTLTPTNGAGKREGKGNKKKSSKKDKK</sequence>
<accession>A4IHH7</accession>
<keyword evidence="9 14" id="KW-1133">Transmembrane helix</keyword>
<feature type="domain" description="Cadherin" evidence="16">
    <location>
        <begin position="571"/>
        <end position="680"/>
    </location>
</feature>
<dbReference type="FunFam" id="2.60.40.60:FF:000129">
    <property type="entry name" value="protocadherin alpha-C2 isoform X1"/>
    <property type="match status" value="1"/>
</dbReference>
<evidence type="ECO:0000256" key="7">
    <source>
        <dbReference type="ARBA" id="ARBA00022837"/>
    </source>
</evidence>
<reference evidence="17" key="1">
    <citation type="submission" date="2007-03" db="EMBL/GenBank/DDBJ databases">
        <authorList>
            <consortium name="NIH - Xenopus Gene Collection (XGC) project"/>
        </authorList>
    </citation>
    <scope>NUCLEOTIDE SEQUENCE [LARGE SCALE MRNA]</scope>
    <source>
        <tissue evidence="17">Whole embryo</tissue>
    </source>
</reference>
<dbReference type="AlphaFoldDB" id="A4IHH7"/>
<dbReference type="Gene3D" id="2.60.40.60">
    <property type="entry name" value="Cadherins"/>
    <property type="match status" value="6"/>
</dbReference>
<feature type="chain" id="PRO_5002670525" description="Cadherin domain-containing protein" evidence="15">
    <location>
        <begin position="29"/>
        <end position="931"/>
    </location>
</feature>
<dbReference type="CTD" id="56112"/>
<evidence type="ECO:0000256" key="3">
    <source>
        <dbReference type="ARBA" id="ARBA00022475"/>
    </source>
</evidence>
<protein>
    <recommendedName>
        <fullName evidence="16">Cadherin domain-containing protein</fullName>
    </recommendedName>
</protein>